<reference evidence="1" key="1">
    <citation type="submission" date="2021-01" db="UniProtKB">
        <authorList>
            <consortium name="EnsemblMetazoa"/>
        </authorList>
    </citation>
    <scope>IDENTIFICATION</scope>
</reference>
<organism evidence="1 2">
    <name type="scientific">Clytia hemisphaerica</name>
    <dbReference type="NCBI Taxonomy" id="252671"/>
    <lineage>
        <taxon>Eukaryota</taxon>
        <taxon>Metazoa</taxon>
        <taxon>Cnidaria</taxon>
        <taxon>Hydrozoa</taxon>
        <taxon>Hydroidolina</taxon>
        <taxon>Leptothecata</taxon>
        <taxon>Obeliida</taxon>
        <taxon>Clytiidae</taxon>
        <taxon>Clytia</taxon>
    </lineage>
</organism>
<name>A0A7M5X4H8_9CNID</name>
<dbReference type="GeneID" id="136821631"/>
<dbReference type="Proteomes" id="UP000594262">
    <property type="component" value="Unplaced"/>
</dbReference>
<dbReference type="RefSeq" id="XP_066933944.1">
    <property type="nucleotide sequence ID" value="XM_067077843.1"/>
</dbReference>
<dbReference type="EnsemblMetazoa" id="CLYHEMT017804.1">
    <property type="protein sequence ID" value="CLYHEMP017804.1"/>
    <property type="gene ID" value="CLYHEMG017804"/>
</dbReference>
<evidence type="ECO:0000313" key="2">
    <source>
        <dbReference type="Proteomes" id="UP000594262"/>
    </source>
</evidence>
<evidence type="ECO:0000313" key="1">
    <source>
        <dbReference type="EnsemblMetazoa" id="CLYHEMP017804.1"/>
    </source>
</evidence>
<protein>
    <submittedName>
        <fullName evidence="1">Uncharacterized protein</fullName>
    </submittedName>
</protein>
<accession>A0A7M5X4H8</accession>
<keyword evidence="2" id="KW-1185">Reference proteome</keyword>
<sequence length="371" mass="43518">MSYLRSSSRTQTTETTRTTLRLRIPVENDEIEEFDAEELERTYLTNVYRYSRPLKNLKKLQLQGSVFMHWGVVIHYLEKDEEEGLPARFIYEANEDDGLLWARCRRFKEEDEKIANSSLQLVEEHVQISKKEAEDFCHIFNQRALKYDLSHQNCQEFVNEMLTNLSLAPKYTFRRVYDAATNSSRSLYISSGKVTANIVKAFLRCPKKEWCINIFTKLGFGQEVVEKMANELMQNTLYKTLEGAFNWYQLFQYFAEFLVRELGFYFLQKYKFDPETCHASAFVSGKIASLATATAVGSLTMGFAPALLFWFCAEIITQIISEAARYYLGDSYPTLFGGDSDYIRFFNVCHQVYIPWFEKKCQDLWEQFRHV</sequence>
<proteinExistence type="predicted"/>
<dbReference type="AlphaFoldDB" id="A0A7M5X4H8"/>